<accession>A0A1N7JWZ3</accession>
<dbReference type="PANTHER" id="PTHR13504">
    <property type="entry name" value="FIDO DOMAIN-CONTAINING PROTEIN DDB_G0283145"/>
    <property type="match status" value="1"/>
</dbReference>
<dbReference type="Proteomes" id="UP000186292">
    <property type="component" value="Unassembled WGS sequence"/>
</dbReference>
<dbReference type="Gene3D" id="1.10.10.10">
    <property type="entry name" value="Winged helix-like DNA-binding domain superfamily/Winged helix DNA-binding domain"/>
    <property type="match status" value="1"/>
</dbReference>
<dbReference type="InterPro" id="IPR040198">
    <property type="entry name" value="Fido_containing"/>
</dbReference>
<reference evidence="5" key="1">
    <citation type="submission" date="2017-01" db="EMBL/GenBank/DDBJ databases">
        <authorList>
            <person name="Varghese N."/>
            <person name="Submissions S."/>
        </authorList>
    </citation>
    <scope>NUCLEOTIDE SEQUENCE [LARGE SCALE GENOMIC DNA]</scope>
    <source>
        <strain evidence="5">DSM 44531</strain>
    </source>
</reference>
<evidence type="ECO:0000259" key="3">
    <source>
        <dbReference type="PROSITE" id="PS51459"/>
    </source>
</evidence>
<feature type="binding site" evidence="2">
    <location>
        <begin position="39"/>
        <end position="46"/>
    </location>
    <ligand>
        <name>ATP</name>
        <dbReference type="ChEBI" id="CHEBI:30616"/>
    </ligand>
</feature>
<keyword evidence="5" id="KW-1185">Reference proteome</keyword>
<dbReference type="GO" id="GO:0005524">
    <property type="term" value="F:ATP binding"/>
    <property type="evidence" value="ECO:0007669"/>
    <property type="project" value="UniProtKB-KW"/>
</dbReference>
<dbReference type="InterPro" id="IPR036388">
    <property type="entry name" value="WH-like_DNA-bd_sf"/>
</dbReference>
<dbReference type="Gene3D" id="1.10.3290.10">
    <property type="entry name" value="Fido-like domain"/>
    <property type="match status" value="1"/>
</dbReference>
<evidence type="ECO:0000256" key="2">
    <source>
        <dbReference type="PIRSR" id="PIRSR640198-2"/>
    </source>
</evidence>
<dbReference type="STRING" id="1161099.SAMN05444817_1122"/>
<feature type="active site" evidence="1">
    <location>
        <position position="35"/>
    </location>
</feature>
<evidence type="ECO:0000313" key="4">
    <source>
        <dbReference type="EMBL" id="SIS53801.1"/>
    </source>
</evidence>
<dbReference type="SUPFAM" id="SSF46785">
    <property type="entry name" value="Winged helix' DNA-binding domain"/>
    <property type="match status" value="1"/>
</dbReference>
<dbReference type="InterPro" id="IPR036597">
    <property type="entry name" value="Fido-like_dom_sf"/>
</dbReference>
<evidence type="ECO:0000256" key="1">
    <source>
        <dbReference type="PIRSR" id="PIRSR640198-1"/>
    </source>
</evidence>
<feature type="binding site" evidence="2">
    <location>
        <begin position="76"/>
        <end position="77"/>
    </location>
    <ligand>
        <name>ATP</name>
        <dbReference type="ChEBI" id="CHEBI:30616"/>
    </ligand>
</feature>
<sequence length="208" mass="23417">MTITARLETFLATQIADNHRLVNAFMGHFMFEYTHPFYDGNGRIGRFLLAFALIKALSAPTAMSVSHQFSIQRSKYYKAFEETEAPLNRGEGTFFLLEMLAILSDAQEQLEKSLSEKLALLNSLRENAAKVELPENQSQILFILGQAKLFDPDATVAARDLQEYLNRSWDTVRDHVTELQKSGLVVAVKKRPLELALTPKALDVLGLN</sequence>
<name>A0A1N7JWZ3_9CORY</name>
<dbReference type="SUPFAM" id="SSF140931">
    <property type="entry name" value="Fic-like"/>
    <property type="match status" value="1"/>
</dbReference>
<keyword evidence="2" id="KW-0547">Nucleotide-binding</keyword>
<evidence type="ECO:0000313" key="5">
    <source>
        <dbReference type="Proteomes" id="UP000186292"/>
    </source>
</evidence>
<dbReference type="OrthoDB" id="9813719at2"/>
<dbReference type="PROSITE" id="PS51459">
    <property type="entry name" value="FIDO"/>
    <property type="match status" value="1"/>
</dbReference>
<feature type="domain" description="Fido" evidence="3">
    <location>
        <begin position="1"/>
        <end position="98"/>
    </location>
</feature>
<organism evidence="4 5">
    <name type="scientific">Corynebacterium appendicis CIP 107643</name>
    <dbReference type="NCBI Taxonomy" id="1161099"/>
    <lineage>
        <taxon>Bacteria</taxon>
        <taxon>Bacillati</taxon>
        <taxon>Actinomycetota</taxon>
        <taxon>Actinomycetes</taxon>
        <taxon>Mycobacteriales</taxon>
        <taxon>Corynebacteriaceae</taxon>
        <taxon>Corynebacterium</taxon>
    </lineage>
</organism>
<dbReference type="Pfam" id="PF02661">
    <property type="entry name" value="Fic"/>
    <property type="match status" value="1"/>
</dbReference>
<protein>
    <submittedName>
        <fullName evidence="4">Fic/DOC family protein</fullName>
    </submittedName>
</protein>
<keyword evidence="2" id="KW-0067">ATP-binding</keyword>
<dbReference type="AlphaFoldDB" id="A0A1N7JWZ3"/>
<dbReference type="InterPro" id="IPR036390">
    <property type="entry name" value="WH_DNA-bd_sf"/>
</dbReference>
<dbReference type="EMBL" id="FTOF01000012">
    <property type="protein sequence ID" value="SIS53801.1"/>
    <property type="molecule type" value="Genomic_DNA"/>
</dbReference>
<proteinExistence type="predicted"/>
<dbReference type="RefSeq" id="WP_076599723.1">
    <property type="nucleotide sequence ID" value="NZ_CP046976.1"/>
</dbReference>
<gene>
    <name evidence="4" type="ORF">SAMN05444817_1122</name>
</gene>
<dbReference type="InterPro" id="IPR003812">
    <property type="entry name" value="Fido"/>
</dbReference>
<dbReference type="PANTHER" id="PTHR13504:SF40">
    <property type="entry name" value="FIDO DOMAIN-CONTAINING PROTEIN"/>
    <property type="match status" value="1"/>
</dbReference>